<sequence length="213" mass="24917">MPKESNQPKSDSRALRRLDPYNGSPREREENPERSSRHSSGEKARSRPSQSPSRSETRSRSRSPSEPPQWARELLKNQEEYRKELKRLQSEIERDRASMSTRDWRVSQHVFKYVGNKKQYELNNSIADKIQVALTTTDEQQRTAALNEGKRLLNERNKHILLAEKFGWDTVECYAAEPLAADADDAERIRKAVKESKRIRDEKKKGIRTLHYI</sequence>
<dbReference type="Proteomes" id="UP001152795">
    <property type="component" value="Unassembled WGS sequence"/>
</dbReference>
<comment type="caution">
    <text evidence="3">The sequence shown here is derived from an EMBL/GenBank/DDBJ whole genome shotgun (WGS) entry which is preliminary data.</text>
</comment>
<feature type="coiled-coil region" evidence="1">
    <location>
        <begin position="71"/>
        <end position="98"/>
    </location>
</feature>
<reference evidence="3" key="1">
    <citation type="submission" date="2020-04" db="EMBL/GenBank/DDBJ databases">
        <authorList>
            <person name="Alioto T."/>
            <person name="Alioto T."/>
            <person name="Gomez Garrido J."/>
        </authorList>
    </citation>
    <scope>NUCLEOTIDE SEQUENCE</scope>
    <source>
        <strain evidence="3">A484AB</strain>
    </source>
</reference>
<accession>A0A7D9LVQ4</accession>
<organism evidence="3 4">
    <name type="scientific">Paramuricea clavata</name>
    <name type="common">Red gorgonian</name>
    <name type="synonym">Violescent sea-whip</name>
    <dbReference type="NCBI Taxonomy" id="317549"/>
    <lineage>
        <taxon>Eukaryota</taxon>
        <taxon>Metazoa</taxon>
        <taxon>Cnidaria</taxon>
        <taxon>Anthozoa</taxon>
        <taxon>Octocorallia</taxon>
        <taxon>Malacalcyonacea</taxon>
        <taxon>Plexauridae</taxon>
        <taxon>Paramuricea</taxon>
    </lineage>
</organism>
<keyword evidence="1" id="KW-0175">Coiled coil</keyword>
<feature type="region of interest" description="Disordered" evidence="2">
    <location>
        <begin position="1"/>
        <end position="71"/>
    </location>
</feature>
<protein>
    <submittedName>
        <fullName evidence="3">Uncharacterized protein</fullName>
    </submittedName>
</protein>
<gene>
    <name evidence="3" type="ORF">PACLA_8A070995</name>
</gene>
<evidence type="ECO:0000256" key="2">
    <source>
        <dbReference type="SAM" id="MobiDB-lite"/>
    </source>
</evidence>
<evidence type="ECO:0000313" key="3">
    <source>
        <dbReference type="EMBL" id="CAB4037921.1"/>
    </source>
</evidence>
<dbReference type="AlphaFoldDB" id="A0A7D9LVQ4"/>
<dbReference type="EMBL" id="CACRXK020023612">
    <property type="protein sequence ID" value="CAB4037921.1"/>
    <property type="molecule type" value="Genomic_DNA"/>
</dbReference>
<proteinExistence type="predicted"/>
<keyword evidence="4" id="KW-1185">Reference proteome</keyword>
<evidence type="ECO:0000256" key="1">
    <source>
        <dbReference type="SAM" id="Coils"/>
    </source>
</evidence>
<name>A0A7D9LVQ4_PARCT</name>
<evidence type="ECO:0000313" key="4">
    <source>
        <dbReference type="Proteomes" id="UP001152795"/>
    </source>
</evidence>
<dbReference type="OrthoDB" id="6159665at2759"/>
<feature type="compositionally biased region" description="Basic and acidic residues" evidence="2">
    <location>
        <begin position="10"/>
        <end position="45"/>
    </location>
</feature>